<feature type="transmembrane region" description="Helical" evidence="1">
    <location>
        <begin position="14"/>
        <end position="33"/>
    </location>
</feature>
<organism evidence="2 3">
    <name type="scientific">Rossellomorea pakistanensis</name>
    <dbReference type="NCBI Taxonomy" id="992288"/>
    <lineage>
        <taxon>Bacteria</taxon>
        <taxon>Bacillati</taxon>
        <taxon>Bacillota</taxon>
        <taxon>Bacilli</taxon>
        <taxon>Bacillales</taxon>
        <taxon>Bacillaceae</taxon>
        <taxon>Rossellomorea</taxon>
    </lineage>
</organism>
<gene>
    <name evidence="2" type="ORF">JOC86_000022</name>
</gene>
<comment type="caution">
    <text evidence="2">The sequence shown here is derived from an EMBL/GenBank/DDBJ whole genome shotgun (WGS) entry which is preliminary data.</text>
</comment>
<accession>A0ABS2N6Q2</accession>
<evidence type="ECO:0000313" key="3">
    <source>
        <dbReference type="Proteomes" id="UP001646157"/>
    </source>
</evidence>
<keyword evidence="1" id="KW-0472">Membrane</keyword>
<feature type="transmembrane region" description="Helical" evidence="1">
    <location>
        <begin position="45"/>
        <end position="63"/>
    </location>
</feature>
<reference evidence="2 3" key="1">
    <citation type="submission" date="2021-01" db="EMBL/GenBank/DDBJ databases">
        <title>Genomic Encyclopedia of Type Strains, Phase IV (KMG-IV): sequencing the most valuable type-strain genomes for metagenomic binning, comparative biology and taxonomic classification.</title>
        <authorList>
            <person name="Goeker M."/>
        </authorList>
    </citation>
    <scope>NUCLEOTIDE SEQUENCE [LARGE SCALE GENOMIC DNA]</scope>
    <source>
        <strain evidence="2 3">DSM 24834</strain>
    </source>
</reference>
<evidence type="ECO:0000256" key="1">
    <source>
        <dbReference type="SAM" id="Phobius"/>
    </source>
</evidence>
<evidence type="ECO:0000313" key="2">
    <source>
        <dbReference type="EMBL" id="MBM7583485.1"/>
    </source>
</evidence>
<dbReference type="EMBL" id="JAFBDZ010000001">
    <property type="protein sequence ID" value="MBM7583485.1"/>
    <property type="molecule type" value="Genomic_DNA"/>
</dbReference>
<dbReference type="Proteomes" id="UP001646157">
    <property type="component" value="Unassembled WGS sequence"/>
</dbReference>
<keyword evidence="3" id="KW-1185">Reference proteome</keyword>
<keyword evidence="1" id="KW-0812">Transmembrane</keyword>
<proteinExistence type="predicted"/>
<name>A0ABS2N6Q2_9BACI</name>
<keyword evidence="1" id="KW-1133">Transmembrane helix</keyword>
<dbReference type="RefSeq" id="WP_205167766.1">
    <property type="nucleotide sequence ID" value="NZ_JAFBDZ010000001.1"/>
</dbReference>
<sequence length="275" mass="31502">MNWKEHHSKNANRCLWMGSFVLIGGLLIGFLCWKFEWIGSTEENVLTTVEISIIGILLIGVGFSQKRKAGIKKTAERFKGESNGESWVVQDAELMIKSLSSFQSTYRYFSINGEILLEFKETSKLPFLIVGFVVNGLNHFLKRSFILSDRHGRTRLIFKQNAGLNTPIEIFLPTGEKIAHYKEAWMRAEIDVYDGKGTMIGKVKKDDVLGTTFTVFDQDEHTIMRFYNGGLPSKNYDYWSSSDDLIKIMGNLSTHELLFRQTIALPAFLKMKYKK</sequence>
<protein>
    <submittedName>
        <fullName evidence="2">Uncharacterized protein</fullName>
    </submittedName>
</protein>